<keyword evidence="3" id="KW-1185">Reference proteome</keyword>
<reference evidence="2 3" key="1">
    <citation type="journal article" date="2021" name="Elife">
        <title>Chloroplast acquisition without the gene transfer in kleptoplastic sea slugs, Plakobranchus ocellatus.</title>
        <authorList>
            <person name="Maeda T."/>
            <person name="Takahashi S."/>
            <person name="Yoshida T."/>
            <person name="Shimamura S."/>
            <person name="Takaki Y."/>
            <person name="Nagai Y."/>
            <person name="Toyoda A."/>
            <person name="Suzuki Y."/>
            <person name="Arimoto A."/>
            <person name="Ishii H."/>
            <person name="Satoh N."/>
            <person name="Nishiyama T."/>
            <person name="Hasebe M."/>
            <person name="Maruyama T."/>
            <person name="Minagawa J."/>
            <person name="Obokata J."/>
            <person name="Shigenobu S."/>
        </authorList>
    </citation>
    <scope>NUCLEOTIDE SEQUENCE [LARGE SCALE GENOMIC DNA]</scope>
</reference>
<comment type="caution">
    <text evidence="2">The sequence shown here is derived from an EMBL/GenBank/DDBJ whole genome shotgun (WGS) entry which is preliminary data.</text>
</comment>
<evidence type="ECO:0000256" key="1">
    <source>
        <dbReference type="SAM" id="MobiDB-lite"/>
    </source>
</evidence>
<dbReference type="EMBL" id="BMAT01014047">
    <property type="protein sequence ID" value="GFS25566.1"/>
    <property type="molecule type" value="Genomic_DNA"/>
</dbReference>
<sequence length="227" mass="24920">MEQAVRARAAAKGCLRRASPEIESLLSEAEADPVSVTESALVDCMEQFSKRLSAYEKAQGDIELVIDLKDLDSDISESADYRISKRKAYIRAGELLVKHTSNVEASGRKGSNKSTSSGVGDTHQARLPKLELPKFSGDHTQRQPFWDKFQAAVDKPDLALVIKFTYLQSLLKGEAAAAISGLSLTESNYSTACDILIKRFGRKERNVFGHIQELLNLDSTGKTVESL</sequence>
<dbReference type="AlphaFoldDB" id="A0AAV4JYB5"/>
<dbReference type="PANTHER" id="PTHR22954:SF3">
    <property type="entry name" value="PROTEIN CBG08539"/>
    <property type="match status" value="1"/>
</dbReference>
<protein>
    <submittedName>
        <fullName evidence="2">Uncharacterized protein</fullName>
    </submittedName>
</protein>
<name>A0AAV4JYB5_9GAST</name>
<dbReference type="Proteomes" id="UP000762676">
    <property type="component" value="Unassembled WGS sequence"/>
</dbReference>
<evidence type="ECO:0000313" key="3">
    <source>
        <dbReference type="Proteomes" id="UP000762676"/>
    </source>
</evidence>
<dbReference type="PANTHER" id="PTHR22954">
    <property type="entry name" value="RETROVIRAL PROTEASE-RELATED"/>
    <property type="match status" value="1"/>
</dbReference>
<accession>A0AAV4JYB5</accession>
<dbReference type="InterPro" id="IPR005312">
    <property type="entry name" value="DUF1759"/>
</dbReference>
<gene>
    <name evidence="2" type="ORF">ElyMa_007030200</name>
</gene>
<organism evidence="2 3">
    <name type="scientific">Elysia marginata</name>
    <dbReference type="NCBI Taxonomy" id="1093978"/>
    <lineage>
        <taxon>Eukaryota</taxon>
        <taxon>Metazoa</taxon>
        <taxon>Spiralia</taxon>
        <taxon>Lophotrochozoa</taxon>
        <taxon>Mollusca</taxon>
        <taxon>Gastropoda</taxon>
        <taxon>Heterobranchia</taxon>
        <taxon>Euthyneura</taxon>
        <taxon>Panpulmonata</taxon>
        <taxon>Sacoglossa</taxon>
        <taxon>Placobranchoidea</taxon>
        <taxon>Plakobranchidae</taxon>
        <taxon>Elysia</taxon>
    </lineage>
</organism>
<dbReference type="Pfam" id="PF03564">
    <property type="entry name" value="DUF1759"/>
    <property type="match status" value="1"/>
</dbReference>
<proteinExistence type="predicted"/>
<evidence type="ECO:0000313" key="2">
    <source>
        <dbReference type="EMBL" id="GFS25566.1"/>
    </source>
</evidence>
<feature type="region of interest" description="Disordered" evidence="1">
    <location>
        <begin position="101"/>
        <end position="123"/>
    </location>
</feature>